<evidence type="ECO:0000256" key="3">
    <source>
        <dbReference type="SAM" id="Coils"/>
    </source>
</evidence>
<reference evidence="5" key="1">
    <citation type="submission" date="2019-08" db="EMBL/GenBank/DDBJ databases">
        <title>The genome of the North American firefly Photinus pyralis.</title>
        <authorList>
            <consortium name="Photinus pyralis genome working group"/>
            <person name="Fallon T.R."/>
            <person name="Sander Lower S.E."/>
            <person name="Weng J.-K."/>
        </authorList>
    </citation>
    <scope>NUCLEOTIDE SEQUENCE</scope>
    <source>
        <strain evidence="5">TRF0915ILg1</strain>
        <tissue evidence="5">Whole body</tissue>
    </source>
</reference>
<comment type="caution">
    <text evidence="5">The sequence shown here is derived from an EMBL/GenBank/DDBJ whole genome shotgun (WGS) entry which is preliminary data.</text>
</comment>
<keyword evidence="3" id="KW-0175">Coiled coil</keyword>
<feature type="coiled-coil region" evidence="3">
    <location>
        <begin position="16"/>
        <end position="46"/>
    </location>
</feature>
<dbReference type="Pfam" id="PF03366">
    <property type="entry name" value="YEATS"/>
    <property type="match status" value="1"/>
</dbReference>
<dbReference type="InterPro" id="IPR005033">
    <property type="entry name" value="YEATS"/>
</dbReference>
<keyword evidence="6" id="KW-1185">Reference proteome</keyword>
<evidence type="ECO:0000313" key="5">
    <source>
        <dbReference type="EMBL" id="KAF2897904.1"/>
    </source>
</evidence>
<dbReference type="Gene3D" id="2.60.40.1970">
    <property type="entry name" value="YEATS domain"/>
    <property type="match status" value="1"/>
</dbReference>
<evidence type="ECO:0000256" key="1">
    <source>
        <dbReference type="ARBA" id="ARBA00023242"/>
    </source>
</evidence>
<gene>
    <name evidence="5" type="ORF">ILUMI_08274</name>
</gene>
<dbReference type="Proteomes" id="UP000801492">
    <property type="component" value="Unassembled WGS sequence"/>
</dbReference>
<dbReference type="CDD" id="cd16907">
    <property type="entry name" value="YEATS_YEATS2_like"/>
    <property type="match status" value="1"/>
</dbReference>
<dbReference type="EMBL" id="VTPC01003865">
    <property type="protein sequence ID" value="KAF2897904.1"/>
    <property type="molecule type" value="Genomic_DNA"/>
</dbReference>
<name>A0A8K0D4Q9_IGNLU</name>
<evidence type="ECO:0000313" key="6">
    <source>
        <dbReference type="Proteomes" id="UP000801492"/>
    </source>
</evidence>
<comment type="subcellular location">
    <subcellularLocation>
        <location evidence="2">Nucleus</location>
    </subcellularLocation>
</comment>
<sequence>MSSPKKNFVVDPDYEMSEIVREQVRLREERENKEKLEKVKEILNREFQTELNHRQSQLDLIQLRLNQAQKTLHLLRYVLITSYYNENEKVANQLEEASTSTAESLISDKSRLHPAVKKLLEHNSLDLNLAKTPRKRFKHSYYSKGKTKVNSGQTTEKATVEPERLEIQSTEINEAVKSNTSKEEFDTSRNRKKSKYHIRVGNISKWMPSDSKEDKSTHKWMVYVRGPKDSPDISHFVRKAVFYLHPSYHPNDVIEIREPPFHLSRRGWGEFRIRVKLFFRCPLNKPVDIYHDLRLDQTFSGRQQLANETAKDLFLYDDNFSEEAVKTVSQPPIFIKEEPIENESKYVLKESDYPLKSEIHIEESTIYDVSHFEHDYCYSTIKEEIKQECNMSIDSSLPSTSAPPPITYDFLLEHSYFQTNSSSTTNYENHNQSILDERQSDLMYGIKETEENKNELIVETVWDDVKTPTTQKPQYSLQRLVMGNGTVIEIKKRKKPQQSLLKKMFQKKFAKEVAKSNNSKGISILRNSYINNESLLAEHVHETTDNSKSVDYNKYKIDIPSHRFKNVSEVLPYLFRRLPLITNLASSVNYKCTYPYVAKSIEEYSSWNIGKRLSCEWYQAKTVQKLINSIDLPDSKNWTTKALIMYARSHGYTPLCSYSIFKNKINVFEELSNGIAKNENGLINYKPKPKIPRLTELDEVIDIENCTEPKMNRSSTSNHKEKLVDYKMGSACSYVKQAVLDVGIILKPEEIVPGVVYNAAERILLQASLCLAEDIIRRARAYLVLQGNFQEDTSTIGIEEIKKALQQRTELCMVLRKGGDV</sequence>
<dbReference type="PROSITE" id="PS51037">
    <property type="entry name" value="YEATS"/>
    <property type="match status" value="1"/>
</dbReference>
<proteinExistence type="predicted"/>
<protein>
    <recommendedName>
        <fullName evidence="4">YEATS domain-containing protein</fullName>
    </recommendedName>
</protein>
<feature type="domain" description="YEATS" evidence="4">
    <location>
        <begin position="188"/>
        <end position="331"/>
    </location>
</feature>
<keyword evidence="1 2" id="KW-0539">Nucleus</keyword>
<dbReference type="InterPro" id="IPR055129">
    <property type="entry name" value="YEATS_dom"/>
</dbReference>
<dbReference type="Pfam" id="PF22951">
    <property type="entry name" value="3HBD"/>
    <property type="match status" value="1"/>
</dbReference>
<evidence type="ECO:0000259" key="4">
    <source>
        <dbReference type="PROSITE" id="PS51037"/>
    </source>
</evidence>
<dbReference type="GO" id="GO:0006355">
    <property type="term" value="P:regulation of DNA-templated transcription"/>
    <property type="evidence" value="ECO:0007669"/>
    <property type="project" value="InterPro"/>
</dbReference>
<dbReference type="GO" id="GO:0005634">
    <property type="term" value="C:nucleus"/>
    <property type="evidence" value="ECO:0007669"/>
    <property type="project" value="UniProtKB-SubCell"/>
</dbReference>
<dbReference type="InterPro" id="IPR055127">
    <property type="entry name" value="YEATS2_3HBD"/>
</dbReference>
<dbReference type="AlphaFoldDB" id="A0A8K0D4Q9"/>
<accession>A0A8K0D4Q9</accession>
<dbReference type="OrthoDB" id="1741717at2759"/>
<dbReference type="PANTHER" id="PTHR23195">
    <property type="entry name" value="YEATS DOMAIN"/>
    <property type="match status" value="1"/>
</dbReference>
<evidence type="ECO:0000256" key="2">
    <source>
        <dbReference type="PROSITE-ProRule" id="PRU00376"/>
    </source>
</evidence>
<dbReference type="InterPro" id="IPR038704">
    <property type="entry name" value="YEAST_sf"/>
</dbReference>
<organism evidence="5 6">
    <name type="scientific">Ignelater luminosus</name>
    <name type="common">Cucubano</name>
    <name type="synonym">Pyrophorus luminosus</name>
    <dbReference type="NCBI Taxonomy" id="2038154"/>
    <lineage>
        <taxon>Eukaryota</taxon>
        <taxon>Metazoa</taxon>
        <taxon>Ecdysozoa</taxon>
        <taxon>Arthropoda</taxon>
        <taxon>Hexapoda</taxon>
        <taxon>Insecta</taxon>
        <taxon>Pterygota</taxon>
        <taxon>Neoptera</taxon>
        <taxon>Endopterygota</taxon>
        <taxon>Coleoptera</taxon>
        <taxon>Polyphaga</taxon>
        <taxon>Elateriformia</taxon>
        <taxon>Elateroidea</taxon>
        <taxon>Elateridae</taxon>
        <taxon>Agrypninae</taxon>
        <taxon>Pyrophorini</taxon>
        <taxon>Ignelater</taxon>
    </lineage>
</organism>